<evidence type="ECO:0000313" key="9">
    <source>
        <dbReference type="Proteomes" id="UP000430232"/>
    </source>
</evidence>
<dbReference type="Gene3D" id="1.10.10.10">
    <property type="entry name" value="Winged helix-like DNA-binding domain superfamily/Winged helix DNA-binding domain"/>
    <property type="match status" value="1"/>
</dbReference>
<dbReference type="Gene3D" id="3.40.640.10">
    <property type="entry name" value="Type I PLP-dependent aspartate aminotransferase-like (Major domain)"/>
    <property type="match status" value="1"/>
</dbReference>
<dbReference type="PROSITE" id="PS50949">
    <property type="entry name" value="HTH_GNTR"/>
    <property type="match status" value="1"/>
</dbReference>
<evidence type="ECO:0000313" key="8">
    <source>
        <dbReference type="EMBL" id="VWB44255.1"/>
    </source>
</evidence>
<accession>A0A6H9TK38</accession>
<dbReference type="Proteomes" id="UP000494222">
    <property type="component" value="Unassembled WGS sequence"/>
</dbReference>
<keyword evidence="5" id="KW-0804">Transcription</keyword>
<evidence type="ECO:0000256" key="1">
    <source>
        <dbReference type="ARBA" id="ARBA00005384"/>
    </source>
</evidence>
<dbReference type="InterPro" id="IPR004839">
    <property type="entry name" value="Aminotransferase_I/II_large"/>
</dbReference>
<gene>
    <name evidence="8" type="ORF">BLA24064_01981</name>
    <name evidence="7" type="ORF">F7R21_04070</name>
</gene>
<dbReference type="Proteomes" id="UP000430232">
    <property type="component" value="Unassembled WGS sequence"/>
</dbReference>
<dbReference type="GO" id="GO:0008483">
    <property type="term" value="F:transaminase activity"/>
    <property type="evidence" value="ECO:0007669"/>
    <property type="project" value="UniProtKB-KW"/>
</dbReference>
<dbReference type="InterPro" id="IPR036388">
    <property type="entry name" value="WH-like_DNA-bd_sf"/>
</dbReference>
<dbReference type="PANTHER" id="PTHR46577:SF2">
    <property type="entry name" value="TRANSCRIPTIONAL REGULATORY PROTEIN"/>
    <property type="match status" value="1"/>
</dbReference>
<dbReference type="InterPro" id="IPR015422">
    <property type="entry name" value="PyrdxlP-dep_Trfase_small"/>
</dbReference>
<dbReference type="CDD" id="cd07377">
    <property type="entry name" value="WHTH_GntR"/>
    <property type="match status" value="1"/>
</dbReference>
<dbReference type="GO" id="GO:0030170">
    <property type="term" value="F:pyridoxal phosphate binding"/>
    <property type="evidence" value="ECO:0007669"/>
    <property type="project" value="InterPro"/>
</dbReference>
<keyword evidence="7" id="KW-0808">Transferase</keyword>
<dbReference type="InterPro" id="IPR015421">
    <property type="entry name" value="PyrdxlP-dep_Trfase_major"/>
</dbReference>
<keyword evidence="9" id="KW-1185">Reference proteome</keyword>
<name>A0A6H9TK38_9BURK</name>
<keyword evidence="2" id="KW-0663">Pyridoxal phosphate</keyword>
<evidence type="ECO:0000256" key="3">
    <source>
        <dbReference type="ARBA" id="ARBA00023015"/>
    </source>
</evidence>
<dbReference type="InterPro" id="IPR015424">
    <property type="entry name" value="PyrdxlP-dep_Trfase"/>
</dbReference>
<dbReference type="InterPro" id="IPR051446">
    <property type="entry name" value="HTH_trans_reg/aminotransferase"/>
</dbReference>
<dbReference type="PANTHER" id="PTHR46577">
    <property type="entry name" value="HTH-TYPE TRANSCRIPTIONAL REGULATORY PROTEIN GABR"/>
    <property type="match status" value="1"/>
</dbReference>
<keyword evidence="7" id="KW-0032">Aminotransferase</keyword>
<dbReference type="EMBL" id="CABVPL010000010">
    <property type="protein sequence ID" value="VWB44255.1"/>
    <property type="molecule type" value="Genomic_DNA"/>
</dbReference>
<dbReference type="EMBL" id="VZOJ01000005">
    <property type="protein sequence ID" value="KAB0644178.1"/>
    <property type="molecule type" value="Genomic_DNA"/>
</dbReference>
<evidence type="ECO:0000259" key="6">
    <source>
        <dbReference type="PROSITE" id="PS50949"/>
    </source>
</evidence>
<keyword evidence="4" id="KW-0238">DNA-binding</keyword>
<dbReference type="GO" id="GO:0003700">
    <property type="term" value="F:DNA-binding transcription factor activity"/>
    <property type="evidence" value="ECO:0007669"/>
    <property type="project" value="InterPro"/>
</dbReference>
<dbReference type="InterPro" id="IPR000524">
    <property type="entry name" value="Tscrpt_reg_HTH_GntR"/>
</dbReference>
<evidence type="ECO:0000256" key="2">
    <source>
        <dbReference type="ARBA" id="ARBA00022898"/>
    </source>
</evidence>
<dbReference type="AlphaFoldDB" id="A0A6H9TK38"/>
<comment type="similarity">
    <text evidence="1">In the C-terminal section; belongs to the class-I pyridoxal-phosphate-dependent aminotransferase family.</text>
</comment>
<dbReference type="Pfam" id="PF00155">
    <property type="entry name" value="Aminotran_1_2"/>
    <property type="match status" value="1"/>
</dbReference>
<dbReference type="Gene3D" id="3.90.1150.10">
    <property type="entry name" value="Aspartate Aminotransferase, domain 1"/>
    <property type="match status" value="1"/>
</dbReference>
<dbReference type="Pfam" id="PF00392">
    <property type="entry name" value="GntR"/>
    <property type="match status" value="1"/>
</dbReference>
<reference evidence="8 10" key="2">
    <citation type="submission" date="2019-09" db="EMBL/GenBank/DDBJ databases">
        <authorList>
            <person name="Depoorter E."/>
        </authorList>
    </citation>
    <scope>NUCLEOTIDE SEQUENCE [LARGE SCALE GENOMIC DNA]</scope>
    <source>
        <strain evidence="8">LMG 24064</strain>
    </source>
</reference>
<protein>
    <submittedName>
        <fullName evidence="8">GntR family transcriptional regulator</fullName>
    </submittedName>
    <submittedName>
        <fullName evidence="7">PLP-dependent aminotransferase family protein</fullName>
    </submittedName>
</protein>
<evidence type="ECO:0000313" key="7">
    <source>
        <dbReference type="EMBL" id="KAB0644178.1"/>
    </source>
</evidence>
<dbReference type="GO" id="GO:0003677">
    <property type="term" value="F:DNA binding"/>
    <property type="evidence" value="ECO:0007669"/>
    <property type="project" value="UniProtKB-KW"/>
</dbReference>
<dbReference type="GeneID" id="99789250"/>
<evidence type="ECO:0000313" key="10">
    <source>
        <dbReference type="Proteomes" id="UP000494222"/>
    </source>
</evidence>
<reference evidence="7 9" key="1">
    <citation type="submission" date="2019-09" db="EMBL/GenBank/DDBJ databases">
        <title>Draft genome sequences of 48 bacterial type strains from the CCUG.</title>
        <authorList>
            <person name="Tunovic T."/>
            <person name="Pineiro-Iglesias B."/>
            <person name="Unosson C."/>
            <person name="Inganas E."/>
            <person name="Ohlen M."/>
            <person name="Cardew S."/>
            <person name="Jensie-Markopoulos S."/>
            <person name="Salva-Serra F."/>
            <person name="Jaen-Luchoro D."/>
            <person name="Karlsson R."/>
            <person name="Svensson-Stadler L."/>
            <person name="Chun J."/>
            <person name="Moore E."/>
        </authorList>
    </citation>
    <scope>NUCLEOTIDE SEQUENCE [LARGE SCALE GENOMIC DNA]</scope>
    <source>
        <strain evidence="7 9">CCUG 54555</strain>
    </source>
</reference>
<feature type="domain" description="HTH gntR-type" evidence="6">
    <location>
        <begin position="15"/>
        <end position="83"/>
    </location>
</feature>
<organism evidence="7 9">
    <name type="scientific">Burkholderia latens</name>
    <dbReference type="NCBI Taxonomy" id="488446"/>
    <lineage>
        <taxon>Bacteria</taxon>
        <taxon>Pseudomonadati</taxon>
        <taxon>Pseudomonadota</taxon>
        <taxon>Betaproteobacteria</taxon>
        <taxon>Burkholderiales</taxon>
        <taxon>Burkholderiaceae</taxon>
        <taxon>Burkholderia</taxon>
        <taxon>Burkholderia cepacia complex</taxon>
    </lineage>
</organism>
<sequence length="480" mass="52213">MSTLPHKLFDERRSGTAVEQLAGALTDAIKSGVLTPGQRLPSIRTLVADHGVSYHTAVSAYGRLASTGLISASQGRGFFVEAHRAMHRHHDLTCGGSEQDSQQLSAFRQLFHGDASTMKLGSGWLPPSWRDTDALARVIRRTASFARSTLVEYGDPMGHMPLREHLVQHLHFALGVVLHPSQILTTLGATQALDLVIRQLIEPGDVVLIDDPCNSSLVKLLALARSDVIGIPRESDGPNLGVLEEVLKTRKVKAFFVNSVYHNPTGSTLSPQNAFQVLQLAYQYDVVVVEDDVYGDFDGSNNGRLVTMDGLRKVVYVGSFSKTLSANLRVGYVVAPASLTSKLAAMKLLTSVAVPSFCERFISATFADGSYHGHLRVLRQKLRASQAVAQAAFHAWGWSVHHAPAGGMFLWVRHPAITDMDAFLARANQMGILLLPGALFTADGRSSPWLRINVSHLEVDRAAPLFDVQSDRHPHGRCGS</sequence>
<evidence type="ECO:0000256" key="5">
    <source>
        <dbReference type="ARBA" id="ARBA00023163"/>
    </source>
</evidence>
<dbReference type="RefSeq" id="WP_151062974.1">
    <property type="nucleotide sequence ID" value="NZ_CABVPL010000010.1"/>
</dbReference>
<dbReference type="SUPFAM" id="SSF53383">
    <property type="entry name" value="PLP-dependent transferases"/>
    <property type="match status" value="1"/>
</dbReference>
<dbReference type="CDD" id="cd00609">
    <property type="entry name" value="AAT_like"/>
    <property type="match status" value="1"/>
</dbReference>
<evidence type="ECO:0000256" key="4">
    <source>
        <dbReference type="ARBA" id="ARBA00023125"/>
    </source>
</evidence>
<proteinExistence type="inferred from homology"/>
<dbReference type="SMART" id="SM00345">
    <property type="entry name" value="HTH_GNTR"/>
    <property type="match status" value="1"/>
</dbReference>
<dbReference type="OrthoDB" id="9804020at2"/>
<dbReference type="SUPFAM" id="SSF46785">
    <property type="entry name" value="Winged helix' DNA-binding domain"/>
    <property type="match status" value="1"/>
</dbReference>
<keyword evidence="3" id="KW-0805">Transcription regulation</keyword>
<dbReference type="InterPro" id="IPR036390">
    <property type="entry name" value="WH_DNA-bd_sf"/>
</dbReference>